<comment type="caution">
    <text evidence="2">The sequence shown here is derived from an EMBL/GenBank/DDBJ whole genome shotgun (WGS) entry which is preliminary data.</text>
</comment>
<dbReference type="Pfam" id="PF18758">
    <property type="entry name" value="KDZ"/>
    <property type="match status" value="1"/>
</dbReference>
<evidence type="ECO:0000313" key="2">
    <source>
        <dbReference type="EMBL" id="KAJ7304690.1"/>
    </source>
</evidence>
<proteinExistence type="predicted"/>
<dbReference type="PANTHER" id="PTHR33096">
    <property type="entry name" value="CXC2 DOMAIN-CONTAINING PROTEIN"/>
    <property type="match status" value="1"/>
</dbReference>
<reference evidence="2" key="1">
    <citation type="submission" date="2023-03" db="EMBL/GenBank/DDBJ databases">
        <title>Massive genome expansion in bonnet fungi (Mycena s.s.) driven by repeated elements and novel gene families across ecological guilds.</title>
        <authorList>
            <consortium name="Lawrence Berkeley National Laboratory"/>
            <person name="Harder C.B."/>
            <person name="Miyauchi S."/>
            <person name="Viragh M."/>
            <person name="Kuo A."/>
            <person name="Thoen E."/>
            <person name="Andreopoulos B."/>
            <person name="Lu D."/>
            <person name="Skrede I."/>
            <person name="Drula E."/>
            <person name="Henrissat B."/>
            <person name="Morin E."/>
            <person name="Kohler A."/>
            <person name="Barry K."/>
            <person name="LaButti K."/>
            <person name="Morin E."/>
            <person name="Salamov A."/>
            <person name="Lipzen A."/>
            <person name="Mereny Z."/>
            <person name="Hegedus B."/>
            <person name="Baldrian P."/>
            <person name="Stursova M."/>
            <person name="Weitz H."/>
            <person name="Taylor A."/>
            <person name="Grigoriev I.V."/>
            <person name="Nagy L.G."/>
            <person name="Martin F."/>
            <person name="Kauserud H."/>
        </authorList>
    </citation>
    <scope>NUCLEOTIDE SEQUENCE</scope>
    <source>
        <strain evidence="2">CBHHK002</strain>
    </source>
</reference>
<accession>A0AAD6Z2K8</accession>
<dbReference type="EMBL" id="JARIHO010000100">
    <property type="protein sequence ID" value="KAJ7304690.1"/>
    <property type="molecule type" value="Genomic_DNA"/>
</dbReference>
<protein>
    <submittedName>
        <fullName evidence="2">Uncharacterized protein</fullName>
    </submittedName>
</protein>
<name>A0AAD6Z2K8_9AGAR</name>
<keyword evidence="3" id="KW-1185">Reference proteome</keyword>
<organism evidence="2 3">
    <name type="scientific">Mycena albidolilacea</name>
    <dbReference type="NCBI Taxonomy" id="1033008"/>
    <lineage>
        <taxon>Eukaryota</taxon>
        <taxon>Fungi</taxon>
        <taxon>Dikarya</taxon>
        <taxon>Basidiomycota</taxon>
        <taxon>Agaricomycotina</taxon>
        <taxon>Agaricomycetes</taxon>
        <taxon>Agaricomycetidae</taxon>
        <taxon>Agaricales</taxon>
        <taxon>Marasmiineae</taxon>
        <taxon>Mycenaceae</taxon>
        <taxon>Mycena</taxon>
    </lineage>
</organism>
<dbReference type="Proteomes" id="UP001218218">
    <property type="component" value="Unassembled WGS sequence"/>
</dbReference>
<evidence type="ECO:0000256" key="1">
    <source>
        <dbReference type="SAM" id="MobiDB-lite"/>
    </source>
</evidence>
<feature type="compositionally biased region" description="Acidic residues" evidence="1">
    <location>
        <begin position="704"/>
        <end position="714"/>
    </location>
</feature>
<dbReference type="PANTHER" id="PTHR33096:SF1">
    <property type="entry name" value="CXC1-LIKE CYSTEINE CLUSTER ASSOCIATED WITH KDZ TRANSPOSASES DOMAIN-CONTAINING PROTEIN"/>
    <property type="match status" value="1"/>
</dbReference>
<feature type="region of interest" description="Disordered" evidence="1">
    <location>
        <begin position="692"/>
        <end position="714"/>
    </location>
</feature>
<gene>
    <name evidence="2" type="ORF">DFH08DRAFT_918707</name>
</gene>
<dbReference type="AlphaFoldDB" id="A0AAD6Z2K8"/>
<dbReference type="InterPro" id="IPR040521">
    <property type="entry name" value="KDZ"/>
</dbReference>
<evidence type="ECO:0000313" key="3">
    <source>
        <dbReference type="Proteomes" id="UP001218218"/>
    </source>
</evidence>
<sequence>MPCSPHTPSVVIMLRALEIFRVMQLWCLRLGIQVFVCALCDLHARELGRDTPNWRLRNTCPACLYKLEGEPKLTLPMLATQDGNNSLKRFERRQRELFLPTGSTIPGASKERLDNRVVPGDFFLLREYVEEFAKVTVDVLMRGFEEGAEEDEGMGCDERWENMKEDVTAQAWGMYDETGIFPALCRHGFVLVVVDMVKSGELAKYGLAVIHHLIENLGEIAMGIDVGCQTGKMVKAHPRLSQLACDNNFKCLVGSFHGLCHGRLCQVSNLAMYVPGMGLEDCKGCESYFSKSNALASTTRYSSVFHRHQAITTYMQHADTCDAYQGLTVVIGNKYRRALKLKAGLPALQEAIRSLHVESRDVFDTWLAREKEYLCTLTKEPLEETLEMEYYQKLVNLREHDASVRCKGLLHPSCPPPHEAYAEAAKQTHRLEMQRRHTVEVAVKSLAAVQDLEVKLDITMCWVPGCEEWDRAAKLVGNRCYQRTLDQLQGLVVARLFELMTVNMSGTGYKLWKRIAKALQVRSKAVKSALERYNAAASAMTPVKPQLSWDEVVGYAFLAEFDLLCEGREDICTEPWALPARRDAMDQHFKIVCAEEELEQLNLEILQLVTFMVDEESFLVYHETRLCQEGLGGLALQVAHYRMEHMRFNAVHIERLTKLSKEDGFTASIIPSVSVSTERCVPMRDADMGVPSAAHAGVPAPNTVEEEEEDGEEDGDAIDAFENIVRIAHNVEANVG</sequence>